<evidence type="ECO:0000256" key="2">
    <source>
        <dbReference type="ARBA" id="ARBA00022908"/>
    </source>
</evidence>
<keyword evidence="4" id="KW-0233">DNA recombination</keyword>
<evidence type="ECO:0000256" key="4">
    <source>
        <dbReference type="ARBA" id="ARBA00023172"/>
    </source>
</evidence>
<dbReference type="InterPro" id="IPR013762">
    <property type="entry name" value="Integrase-like_cat_sf"/>
</dbReference>
<dbReference type="SUPFAM" id="SSF56349">
    <property type="entry name" value="DNA breaking-rejoining enzymes"/>
    <property type="match status" value="1"/>
</dbReference>
<reference evidence="5 6" key="1">
    <citation type="journal article" date="2019" name="Nat. Med.">
        <title>A library of human gut bacterial isolates paired with longitudinal multiomics data enables mechanistic microbiome research.</title>
        <authorList>
            <person name="Poyet M."/>
            <person name="Groussin M."/>
            <person name="Gibbons S.M."/>
            <person name="Avila-Pacheco J."/>
            <person name="Jiang X."/>
            <person name="Kearney S.M."/>
            <person name="Perrotta A.R."/>
            <person name="Berdy B."/>
            <person name="Zhao S."/>
            <person name="Lieberman T.D."/>
            <person name="Swanson P.K."/>
            <person name="Smith M."/>
            <person name="Roesemann S."/>
            <person name="Alexander J.E."/>
            <person name="Rich S.A."/>
            <person name="Livny J."/>
            <person name="Vlamakis H."/>
            <person name="Clish C."/>
            <person name="Bullock K."/>
            <person name="Deik A."/>
            <person name="Scott J."/>
            <person name="Pierce K.A."/>
            <person name="Xavier R.J."/>
            <person name="Alm E.J."/>
        </authorList>
    </citation>
    <scope>NUCLEOTIDE SEQUENCE [LARGE SCALE GENOMIC DNA]</scope>
    <source>
        <strain evidence="5 6">BIOML-A14</strain>
    </source>
</reference>
<dbReference type="Pfam" id="PF14659">
    <property type="entry name" value="Phage_int_SAM_3"/>
    <property type="match status" value="1"/>
</dbReference>
<dbReference type="Proteomes" id="UP000435985">
    <property type="component" value="Unassembled WGS sequence"/>
</dbReference>
<dbReference type="AlphaFoldDB" id="A0A5N4EPP3"/>
<dbReference type="GO" id="GO:0006310">
    <property type="term" value="P:DNA recombination"/>
    <property type="evidence" value="ECO:0007669"/>
    <property type="project" value="UniProtKB-KW"/>
</dbReference>
<dbReference type="Gene3D" id="1.10.443.10">
    <property type="entry name" value="Intergrase catalytic core"/>
    <property type="match status" value="1"/>
</dbReference>
<dbReference type="PROSITE" id="PS51898">
    <property type="entry name" value="TYR_RECOMBINASE"/>
    <property type="match status" value="1"/>
</dbReference>
<comment type="caution">
    <text evidence="5">The sequence shown here is derived from an EMBL/GenBank/DDBJ whole genome shotgun (WGS) entry which is preliminary data.</text>
</comment>
<dbReference type="InterPro" id="IPR002104">
    <property type="entry name" value="Integrase_catalytic"/>
</dbReference>
<dbReference type="InterPro" id="IPR011010">
    <property type="entry name" value="DNA_brk_join_enz"/>
</dbReference>
<dbReference type="PANTHER" id="PTHR30349:SF64">
    <property type="entry name" value="PROPHAGE INTEGRASE INTD-RELATED"/>
    <property type="match status" value="1"/>
</dbReference>
<dbReference type="InterPro" id="IPR050090">
    <property type="entry name" value="Tyrosine_recombinase_XerCD"/>
</dbReference>
<keyword evidence="2" id="KW-0229">DNA integration</keyword>
<sequence>MGHKTIREIAVVWKDSKRPFVKQSTMAAYVLILENHILPTFGECDSLHEKIVQDYVLRKIENGLSVKSVKDILIVLKMVMKFGMKNEWMDYYEWDIKYPTSSTNKEVEVLSVANHKKVLNHIQNHFSFTGLGIYISLCTGLRIGEVCALKWSDINIMEGTITVNRTIERIYIIDGVQKHTKLVINTPKTQNSCREIPMTKELLAMMKPLKKVVNDDFYILTNDEYPTEPRTYRNYYTKLMEKLGIPKLKYHGLRHSFATRCIEAGCDYKTVSVLLGHSNISTTLDLYVHPNMEQKKRCIAKVFKSLGK</sequence>
<protein>
    <submittedName>
        <fullName evidence="5">Site-specific integrase</fullName>
    </submittedName>
</protein>
<dbReference type="CDD" id="cd01189">
    <property type="entry name" value="INT_ICEBs1_C_like"/>
    <property type="match status" value="1"/>
</dbReference>
<evidence type="ECO:0000256" key="1">
    <source>
        <dbReference type="ARBA" id="ARBA00008857"/>
    </source>
</evidence>
<dbReference type="InterPro" id="IPR004107">
    <property type="entry name" value="Integrase_SAM-like_N"/>
</dbReference>
<dbReference type="Gene3D" id="1.10.150.130">
    <property type="match status" value="1"/>
</dbReference>
<keyword evidence="3" id="KW-0238">DNA-binding</keyword>
<comment type="similarity">
    <text evidence="1">Belongs to the 'phage' integrase family.</text>
</comment>
<dbReference type="EMBL" id="VWFO01000035">
    <property type="protein sequence ID" value="KAA4661816.1"/>
    <property type="molecule type" value="Genomic_DNA"/>
</dbReference>
<evidence type="ECO:0000313" key="6">
    <source>
        <dbReference type="Proteomes" id="UP000435985"/>
    </source>
</evidence>
<name>A0A5N4EPP3_BACOV</name>
<dbReference type="InterPro" id="IPR010998">
    <property type="entry name" value="Integrase_recombinase_N"/>
</dbReference>
<dbReference type="Pfam" id="PF00589">
    <property type="entry name" value="Phage_integrase"/>
    <property type="match status" value="1"/>
</dbReference>
<dbReference type="RefSeq" id="WP_007850623.1">
    <property type="nucleotide sequence ID" value="NZ_CP103191.1"/>
</dbReference>
<evidence type="ECO:0000313" key="5">
    <source>
        <dbReference type="EMBL" id="KAA4661816.1"/>
    </source>
</evidence>
<proteinExistence type="inferred from homology"/>
<accession>A0A5N4EPP3</accession>
<gene>
    <name evidence="5" type="ORF">F3B98_21630</name>
</gene>
<organism evidence="5 6">
    <name type="scientific">Bacteroides ovatus</name>
    <dbReference type="NCBI Taxonomy" id="28116"/>
    <lineage>
        <taxon>Bacteria</taxon>
        <taxon>Pseudomonadati</taxon>
        <taxon>Bacteroidota</taxon>
        <taxon>Bacteroidia</taxon>
        <taxon>Bacteroidales</taxon>
        <taxon>Bacteroidaceae</taxon>
        <taxon>Bacteroides</taxon>
    </lineage>
</organism>
<evidence type="ECO:0000256" key="3">
    <source>
        <dbReference type="ARBA" id="ARBA00023125"/>
    </source>
</evidence>
<dbReference type="GO" id="GO:0015074">
    <property type="term" value="P:DNA integration"/>
    <property type="evidence" value="ECO:0007669"/>
    <property type="project" value="UniProtKB-KW"/>
</dbReference>
<dbReference type="GO" id="GO:0003677">
    <property type="term" value="F:DNA binding"/>
    <property type="evidence" value="ECO:0007669"/>
    <property type="project" value="UniProtKB-KW"/>
</dbReference>
<dbReference type="PANTHER" id="PTHR30349">
    <property type="entry name" value="PHAGE INTEGRASE-RELATED"/>
    <property type="match status" value="1"/>
</dbReference>